<keyword evidence="1" id="KW-1015">Disulfide bond</keyword>
<reference evidence="4 5" key="1">
    <citation type="submission" date="2024-04" db="EMBL/GenBank/DDBJ databases">
        <authorList>
            <person name="Waldvogel A.-M."/>
            <person name="Schoenle A."/>
        </authorList>
    </citation>
    <scope>NUCLEOTIDE SEQUENCE [LARGE SCALE GENOMIC DNA]</scope>
</reference>
<evidence type="ECO:0000259" key="3">
    <source>
        <dbReference type="PROSITE" id="PS50041"/>
    </source>
</evidence>
<organism evidence="4 5">
    <name type="scientific">Knipowitschia caucasica</name>
    <name type="common">Caucasian dwarf goby</name>
    <name type="synonym">Pomatoschistus caucasicus</name>
    <dbReference type="NCBI Taxonomy" id="637954"/>
    <lineage>
        <taxon>Eukaryota</taxon>
        <taxon>Metazoa</taxon>
        <taxon>Chordata</taxon>
        <taxon>Craniata</taxon>
        <taxon>Vertebrata</taxon>
        <taxon>Euteleostomi</taxon>
        <taxon>Actinopterygii</taxon>
        <taxon>Neopterygii</taxon>
        <taxon>Teleostei</taxon>
        <taxon>Neoteleostei</taxon>
        <taxon>Acanthomorphata</taxon>
        <taxon>Gobiaria</taxon>
        <taxon>Gobiiformes</taxon>
        <taxon>Gobioidei</taxon>
        <taxon>Gobiidae</taxon>
        <taxon>Gobiinae</taxon>
        <taxon>Knipowitschia</taxon>
    </lineage>
</organism>
<dbReference type="SUPFAM" id="SSF56436">
    <property type="entry name" value="C-type lectin-like"/>
    <property type="match status" value="1"/>
</dbReference>
<feature type="domain" description="C-type lectin" evidence="3">
    <location>
        <begin position="75"/>
        <end position="187"/>
    </location>
</feature>
<feature type="signal peptide" evidence="2">
    <location>
        <begin position="1"/>
        <end position="18"/>
    </location>
</feature>
<dbReference type="EMBL" id="OZ035825">
    <property type="protein sequence ID" value="CAL1602414.1"/>
    <property type="molecule type" value="Genomic_DNA"/>
</dbReference>
<dbReference type="InterPro" id="IPR050111">
    <property type="entry name" value="C-type_lectin/snaclec_domain"/>
</dbReference>
<keyword evidence="5" id="KW-1185">Reference proteome</keyword>
<dbReference type="InterPro" id="IPR016186">
    <property type="entry name" value="C-type_lectin-like/link_sf"/>
</dbReference>
<evidence type="ECO:0000256" key="2">
    <source>
        <dbReference type="SAM" id="SignalP"/>
    </source>
</evidence>
<dbReference type="AlphaFoldDB" id="A0AAV2LKF2"/>
<evidence type="ECO:0000313" key="5">
    <source>
        <dbReference type="Proteomes" id="UP001497482"/>
    </source>
</evidence>
<dbReference type="InterPro" id="IPR016187">
    <property type="entry name" value="CTDL_fold"/>
</dbReference>
<dbReference type="Proteomes" id="UP001497482">
    <property type="component" value="Chromosome 3"/>
</dbReference>
<feature type="chain" id="PRO_5043875551" description="C-type lectin domain-containing protein" evidence="2">
    <location>
        <begin position="19"/>
        <end position="192"/>
    </location>
</feature>
<evidence type="ECO:0000313" key="4">
    <source>
        <dbReference type="EMBL" id="CAL1602414.1"/>
    </source>
</evidence>
<dbReference type="Pfam" id="PF00059">
    <property type="entry name" value="Lectin_C"/>
    <property type="match status" value="1"/>
</dbReference>
<dbReference type="InterPro" id="IPR001304">
    <property type="entry name" value="C-type_lectin-like"/>
</dbReference>
<proteinExistence type="predicted"/>
<dbReference type="CDD" id="cd00037">
    <property type="entry name" value="CLECT"/>
    <property type="match status" value="1"/>
</dbReference>
<dbReference type="PROSITE" id="PS50041">
    <property type="entry name" value="C_TYPE_LECTIN_2"/>
    <property type="match status" value="1"/>
</dbReference>
<dbReference type="PROSITE" id="PS00615">
    <property type="entry name" value="C_TYPE_LECTIN_1"/>
    <property type="match status" value="1"/>
</dbReference>
<dbReference type="Gene3D" id="3.10.100.10">
    <property type="entry name" value="Mannose-Binding Protein A, subunit A"/>
    <property type="match status" value="1"/>
</dbReference>
<protein>
    <recommendedName>
        <fullName evidence="3">C-type lectin domain-containing protein</fullName>
    </recommendedName>
</protein>
<sequence length="192" mass="21564">MKTVIFLLFAAVALRATAAPAEEAPMQKPEPVVQEDMVPEVMEVNQKPEPEVSEDLVPLGAEVHSQYCLPGWDFYRGSCYLVNRNSHTWRSAVSYCANFGATLASVHSPLEYNHFQYMIGRAGLSTAWIGGYHFEYIWRWHDGSLFDYQNFMSGGSSSTNKCLRMNTLAGQGWYSSHCNNAIPSICQIKVHC</sequence>
<accession>A0AAV2LKF2</accession>
<dbReference type="SMART" id="SM00034">
    <property type="entry name" value="CLECT"/>
    <property type="match status" value="1"/>
</dbReference>
<dbReference type="PANTHER" id="PTHR22803">
    <property type="entry name" value="MANNOSE, PHOSPHOLIPASE, LECTIN RECEPTOR RELATED"/>
    <property type="match status" value="1"/>
</dbReference>
<evidence type="ECO:0000256" key="1">
    <source>
        <dbReference type="ARBA" id="ARBA00023157"/>
    </source>
</evidence>
<dbReference type="InterPro" id="IPR018378">
    <property type="entry name" value="C-type_lectin_CS"/>
</dbReference>
<keyword evidence="2" id="KW-0732">Signal</keyword>
<name>A0AAV2LKF2_KNICA</name>
<gene>
    <name evidence="4" type="ORF">KC01_LOCUS30188</name>
</gene>